<sequence length="318" mass="34757">MRPTAMGQGWRRGPRAGAMGSLCALLSNKLRTSRKSASGFPATHLVPAANTLLDCGSIMALDFIDMQGTIIDEDAVDLESGMSLAMREQEGTKDVASSAGQGKNALYKGSNDSKGEQVPNRMAIHAELPVANAEISLDRRDGEEKESLLKLGAEKVKKKRCKKPPKPPRPPTSSPFDDTDQKLIREISELAMMKRARIERMKKIHELAFYAGALSRSNSNINHHGSPESSVQVRGGFISLQFNKGASVNGLNAPHLASPPYASLSYSYCSQFSKFFTSYSHSDSYYNYGKQNRRITDPEGLDLSPTIYAEITCSSCKE</sequence>
<comment type="caution">
    <text evidence="2">The sequence shown here is derived from an EMBL/GenBank/DDBJ whole genome shotgun (WGS) entry which is preliminary data.</text>
</comment>
<dbReference type="EMBL" id="JACMSC010000001">
    <property type="protein sequence ID" value="KAG6539045.1"/>
    <property type="molecule type" value="Genomic_DNA"/>
</dbReference>
<feature type="region of interest" description="Disordered" evidence="1">
    <location>
        <begin position="149"/>
        <end position="181"/>
    </location>
</feature>
<dbReference type="Proteomes" id="UP000734854">
    <property type="component" value="Unassembled WGS sequence"/>
</dbReference>
<keyword evidence="3" id="KW-1185">Reference proteome</keyword>
<protein>
    <submittedName>
        <fullName evidence="2">Uncharacterized protein</fullName>
    </submittedName>
</protein>
<evidence type="ECO:0000256" key="1">
    <source>
        <dbReference type="SAM" id="MobiDB-lite"/>
    </source>
</evidence>
<reference evidence="2 3" key="1">
    <citation type="submission" date="2020-08" db="EMBL/GenBank/DDBJ databases">
        <title>Plant Genome Project.</title>
        <authorList>
            <person name="Zhang R.-G."/>
        </authorList>
    </citation>
    <scope>NUCLEOTIDE SEQUENCE [LARGE SCALE GENOMIC DNA]</scope>
    <source>
        <tissue evidence="2">Rhizome</tissue>
    </source>
</reference>
<name>A0A8J5INV6_ZINOF</name>
<organism evidence="2 3">
    <name type="scientific">Zingiber officinale</name>
    <name type="common">Ginger</name>
    <name type="synonym">Amomum zingiber</name>
    <dbReference type="NCBI Taxonomy" id="94328"/>
    <lineage>
        <taxon>Eukaryota</taxon>
        <taxon>Viridiplantae</taxon>
        <taxon>Streptophyta</taxon>
        <taxon>Embryophyta</taxon>
        <taxon>Tracheophyta</taxon>
        <taxon>Spermatophyta</taxon>
        <taxon>Magnoliopsida</taxon>
        <taxon>Liliopsida</taxon>
        <taxon>Zingiberales</taxon>
        <taxon>Zingiberaceae</taxon>
        <taxon>Zingiber</taxon>
    </lineage>
</organism>
<dbReference type="PANTHER" id="PTHR34188:SF5">
    <property type="entry name" value="OS05G0131900 PROTEIN"/>
    <property type="match status" value="1"/>
</dbReference>
<dbReference type="AlphaFoldDB" id="A0A8J5INV6"/>
<feature type="compositionally biased region" description="Basic residues" evidence="1">
    <location>
        <begin position="156"/>
        <end position="166"/>
    </location>
</feature>
<evidence type="ECO:0000313" key="2">
    <source>
        <dbReference type="EMBL" id="KAG6539045.1"/>
    </source>
</evidence>
<feature type="region of interest" description="Disordered" evidence="1">
    <location>
        <begin position="89"/>
        <end position="117"/>
    </location>
</feature>
<proteinExistence type="predicted"/>
<accession>A0A8J5INV6</accession>
<dbReference type="PANTHER" id="PTHR34188">
    <property type="entry name" value="OS01G0299500 PROTEIN"/>
    <property type="match status" value="1"/>
</dbReference>
<evidence type="ECO:0000313" key="3">
    <source>
        <dbReference type="Proteomes" id="UP000734854"/>
    </source>
</evidence>
<gene>
    <name evidence="2" type="ORF">ZIOFF_004198</name>
</gene>